<dbReference type="Pfam" id="PF01734">
    <property type="entry name" value="Patatin"/>
    <property type="match status" value="1"/>
</dbReference>
<dbReference type="GO" id="GO:0016787">
    <property type="term" value="F:hydrolase activity"/>
    <property type="evidence" value="ECO:0007669"/>
    <property type="project" value="UniProtKB-UniRule"/>
</dbReference>
<feature type="active site" description="Proton acceptor" evidence="6">
    <location>
        <position position="273"/>
    </location>
</feature>
<organism evidence="9 10">
    <name type="scientific">Amantichitinum ursilacus</name>
    <dbReference type="NCBI Taxonomy" id="857265"/>
    <lineage>
        <taxon>Bacteria</taxon>
        <taxon>Pseudomonadati</taxon>
        <taxon>Pseudomonadota</taxon>
        <taxon>Betaproteobacteria</taxon>
        <taxon>Neisseriales</taxon>
        <taxon>Chitinibacteraceae</taxon>
        <taxon>Amantichitinum</taxon>
    </lineage>
</organism>
<dbReference type="SUPFAM" id="SSF52151">
    <property type="entry name" value="FabD/lysophospholipase-like"/>
    <property type="match status" value="1"/>
</dbReference>
<evidence type="ECO:0000313" key="9">
    <source>
        <dbReference type="EMBL" id="KPC52933.1"/>
    </source>
</evidence>
<evidence type="ECO:0000313" key="10">
    <source>
        <dbReference type="Proteomes" id="UP000037939"/>
    </source>
</evidence>
<dbReference type="STRING" id="857265.WG78_10600"/>
<gene>
    <name evidence="9" type="primary">rssA_2</name>
    <name evidence="9" type="ORF">WG78_10600</name>
</gene>
<feature type="short sequence motif" description="DGA/G" evidence="6">
    <location>
        <begin position="273"/>
        <end position="275"/>
    </location>
</feature>
<evidence type="ECO:0000256" key="6">
    <source>
        <dbReference type="PROSITE-ProRule" id="PRU01161"/>
    </source>
</evidence>
<keyword evidence="5" id="KW-0472">Membrane</keyword>
<keyword evidence="2 6" id="KW-0378">Hydrolase</keyword>
<dbReference type="PROSITE" id="PS51635">
    <property type="entry name" value="PNPLA"/>
    <property type="match status" value="1"/>
</dbReference>
<feature type="active site" description="Nucleophile" evidence="6">
    <location>
        <position position="127"/>
    </location>
</feature>
<evidence type="ECO:0000256" key="2">
    <source>
        <dbReference type="ARBA" id="ARBA00022801"/>
    </source>
</evidence>
<dbReference type="PANTHER" id="PTHR14226">
    <property type="entry name" value="NEUROPATHY TARGET ESTERASE/SWISS CHEESE D.MELANOGASTER"/>
    <property type="match status" value="1"/>
</dbReference>
<dbReference type="Gene3D" id="3.40.1090.10">
    <property type="entry name" value="Cytosolic phospholipase A2 catalytic domain"/>
    <property type="match status" value="2"/>
</dbReference>
<dbReference type="Pfam" id="PF01103">
    <property type="entry name" value="Omp85"/>
    <property type="match status" value="1"/>
</dbReference>
<dbReference type="InterPro" id="IPR016035">
    <property type="entry name" value="Acyl_Trfase/lysoPLipase"/>
</dbReference>
<dbReference type="AlphaFoldDB" id="A0A0N0GNV6"/>
<evidence type="ECO:0000256" key="7">
    <source>
        <dbReference type="SAM" id="SignalP"/>
    </source>
</evidence>
<sequence>MNRFADHLAVWARATALAALCFTVATPARALDATTVAASTPATVSIPVSVTPATSAPLSTAPVASAPAALSASAPALSSAASAPAARKRPRIGLVLGGGGARGLAHIGVLKVLEDNHIPVDCIVGTSIGALVGGGYAAGQTAASMSDKADVTDWDQLFTAGLPRQQMSYRAKQDDNLHLAPVDVGVRDDLSLALPKSAMDTQKIEIVLRDLTYAGTAPNFDQLAVPFRALATDLETGDMVVMGDGDLVTAMRASMAVPGVFPPVPRSDKLLVDGGLSRNLGVDVARKMCADVVIAVDVAMPPLKRDGIQTIFNVAEQYTRLMIVQNERPQIDSLKSADVLITPPLGNIESVAFNRARDLMVIGEKGARLQLAKLQRYALPEEEYNAWEAARQARRLHPKPIESIEVAKMSRVNPDVLSRNVQVATGKRFEGDNFNQQLSRLYARGDFSQLDYELIDNGAGQKLRLVPVEKDWGPNYLNFGLALGTDFDDSSPYALLMRYRRTWMNSLGGEMDVSLRAGDTMALSGEFYQPLQIDGYAFIAPNASVQSSPLAVYEQGKQVSQYRYRRETAGIDLGSGFSRYGEARIGLQTEYFHLTRQIGPNSFTDNPDQDIRQHDWGVQASLSYDQLDHADFPSSGSQLRASVYQAISGDQNGDSYGRAEFTGKQAFSMGHLSGYAMFKARLAHNVNSSSADVSWMGGFMNMSSYAYQSLLGEHSLYGRLSVYQPMPFLQSDNKSTWLGFAAEAGKISDVHDVTQTGWHYSGVAFIGVDTFLGPLYLGAAYGDNRQMRYYLTLGNPF</sequence>
<dbReference type="PANTHER" id="PTHR14226:SF29">
    <property type="entry name" value="NEUROPATHY TARGET ESTERASE SWS"/>
    <property type="match status" value="1"/>
</dbReference>
<feature type="short sequence motif" description="GXSXG" evidence="6">
    <location>
        <begin position="125"/>
        <end position="129"/>
    </location>
</feature>
<feature type="domain" description="PNPLA" evidence="8">
    <location>
        <begin position="94"/>
        <end position="286"/>
    </location>
</feature>
<feature type="short sequence motif" description="GXGXXG" evidence="6">
    <location>
        <begin position="98"/>
        <end position="103"/>
    </location>
</feature>
<protein>
    <submittedName>
        <fullName evidence="9">NTE family protein RssA</fullName>
    </submittedName>
</protein>
<dbReference type="InterPro" id="IPR050301">
    <property type="entry name" value="NTE"/>
</dbReference>
<keyword evidence="7" id="KW-0732">Signal</keyword>
<dbReference type="GO" id="GO:0019867">
    <property type="term" value="C:outer membrane"/>
    <property type="evidence" value="ECO:0007669"/>
    <property type="project" value="InterPro"/>
</dbReference>
<evidence type="ECO:0000256" key="4">
    <source>
        <dbReference type="ARBA" id="ARBA00023098"/>
    </source>
</evidence>
<reference evidence="9 10" key="1">
    <citation type="submission" date="2015-07" db="EMBL/GenBank/DDBJ databases">
        <title>Draft genome sequence of the Amantichitinum ursilacus IGB-41, a new chitin-degrading bacterium.</title>
        <authorList>
            <person name="Kirstahler P."/>
            <person name="Guenther M."/>
            <person name="Grumaz C."/>
            <person name="Rupp S."/>
            <person name="Zibek S."/>
            <person name="Sohn K."/>
        </authorList>
    </citation>
    <scope>NUCLEOTIDE SEQUENCE [LARGE SCALE GENOMIC DNA]</scope>
    <source>
        <strain evidence="9 10">IGB-41</strain>
    </source>
</reference>
<keyword evidence="4 6" id="KW-0443">Lipid metabolism</keyword>
<feature type="signal peptide" evidence="7">
    <location>
        <begin position="1"/>
        <end position="30"/>
    </location>
</feature>
<dbReference type="InterPro" id="IPR000184">
    <property type="entry name" value="Bac_surfAg_D15"/>
</dbReference>
<comment type="subcellular location">
    <subcellularLocation>
        <location evidence="1">Membrane</location>
    </subcellularLocation>
</comment>
<evidence type="ECO:0000256" key="5">
    <source>
        <dbReference type="ARBA" id="ARBA00023136"/>
    </source>
</evidence>
<evidence type="ECO:0000256" key="3">
    <source>
        <dbReference type="ARBA" id="ARBA00022963"/>
    </source>
</evidence>
<dbReference type="EMBL" id="LAQT01000008">
    <property type="protein sequence ID" value="KPC52933.1"/>
    <property type="molecule type" value="Genomic_DNA"/>
</dbReference>
<dbReference type="OrthoDB" id="5290098at2"/>
<accession>A0A0N0GNV6</accession>
<evidence type="ECO:0000259" key="8">
    <source>
        <dbReference type="PROSITE" id="PS51635"/>
    </source>
</evidence>
<dbReference type="GO" id="GO:0016042">
    <property type="term" value="P:lipid catabolic process"/>
    <property type="evidence" value="ECO:0007669"/>
    <property type="project" value="UniProtKB-UniRule"/>
</dbReference>
<comment type="caution">
    <text evidence="9">The sequence shown here is derived from an EMBL/GenBank/DDBJ whole genome shotgun (WGS) entry which is preliminary data.</text>
</comment>
<keyword evidence="3 6" id="KW-0442">Lipid degradation</keyword>
<proteinExistence type="predicted"/>
<dbReference type="InterPro" id="IPR002641">
    <property type="entry name" value="PNPLA_dom"/>
</dbReference>
<evidence type="ECO:0000256" key="1">
    <source>
        <dbReference type="ARBA" id="ARBA00004370"/>
    </source>
</evidence>
<dbReference type="Proteomes" id="UP000037939">
    <property type="component" value="Unassembled WGS sequence"/>
</dbReference>
<feature type="chain" id="PRO_5005849711" evidence="7">
    <location>
        <begin position="31"/>
        <end position="797"/>
    </location>
</feature>
<keyword evidence="10" id="KW-1185">Reference proteome</keyword>
<dbReference type="Gene3D" id="2.40.160.50">
    <property type="entry name" value="membrane protein fhac: a member of the omp85/tpsb transporter family"/>
    <property type="match status" value="1"/>
</dbReference>
<dbReference type="RefSeq" id="WP_053937775.1">
    <property type="nucleotide sequence ID" value="NZ_LAQT01000008.1"/>
</dbReference>
<name>A0A0N0GNV6_9NEIS</name>